<dbReference type="GO" id="GO:0004151">
    <property type="term" value="F:dihydroorotase activity"/>
    <property type="evidence" value="ECO:0007669"/>
    <property type="project" value="InterPro"/>
</dbReference>
<dbReference type="InterPro" id="IPR032466">
    <property type="entry name" value="Metal_Hydrolase"/>
</dbReference>
<dbReference type="Gene3D" id="3.20.20.140">
    <property type="entry name" value="Metal-dependent hydrolases"/>
    <property type="match status" value="1"/>
</dbReference>
<keyword evidence="3" id="KW-0378">Hydrolase</keyword>
<dbReference type="SUPFAM" id="SSF51338">
    <property type="entry name" value="Composite domain of metallo-dependent hydrolases"/>
    <property type="match status" value="1"/>
</dbReference>
<dbReference type="GO" id="GO:0006221">
    <property type="term" value="P:pyrimidine nucleotide biosynthetic process"/>
    <property type="evidence" value="ECO:0007669"/>
    <property type="project" value="UniProtKB-KW"/>
</dbReference>
<dbReference type="RefSeq" id="WP_152576588.1">
    <property type="nucleotide sequence ID" value="NZ_JAATJI010000001.1"/>
</dbReference>
<dbReference type="GO" id="GO:0006145">
    <property type="term" value="P:purine nucleobase catabolic process"/>
    <property type="evidence" value="ECO:0007669"/>
    <property type="project" value="TreeGrafter"/>
</dbReference>
<dbReference type="InterPro" id="IPR011059">
    <property type="entry name" value="Metal-dep_hydrolase_composite"/>
</dbReference>
<dbReference type="InterPro" id="IPR004722">
    <property type="entry name" value="DHOase"/>
</dbReference>
<name>A0A7C9GMP6_9SPHN</name>
<keyword evidence="4" id="KW-1185">Reference proteome</keyword>
<dbReference type="OrthoDB" id="9775759at2"/>
<dbReference type="GO" id="GO:0005737">
    <property type="term" value="C:cytoplasm"/>
    <property type="evidence" value="ECO:0007669"/>
    <property type="project" value="TreeGrafter"/>
</dbReference>
<dbReference type="GO" id="GO:0046872">
    <property type="term" value="F:metal ion binding"/>
    <property type="evidence" value="ECO:0007669"/>
    <property type="project" value="InterPro"/>
</dbReference>
<evidence type="ECO:0000259" key="2">
    <source>
        <dbReference type="Pfam" id="PF01979"/>
    </source>
</evidence>
<comment type="caution">
    <text evidence="3">The sequence shown here is derived from an EMBL/GenBank/DDBJ whole genome shotgun (WGS) entry which is preliminary data.</text>
</comment>
<dbReference type="AlphaFoldDB" id="A0A7C9GMP6"/>
<proteinExistence type="predicted"/>
<dbReference type="SUPFAM" id="SSF51556">
    <property type="entry name" value="Metallo-dependent hydrolases"/>
    <property type="match status" value="1"/>
</dbReference>
<dbReference type="InterPro" id="IPR050138">
    <property type="entry name" value="DHOase/Allantoinase_Hydrolase"/>
</dbReference>
<gene>
    <name evidence="3" type="ORF">F3168_02640</name>
</gene>
<feature type="domain" description="Amidohydrolase-related" evidence="2">
    <location>
        <begin position="140"/>
        <end position="406"/>
    </location>
</feature>
<dbReference type="EMBL" id="WIOL01000001">
    <property type="protein sequence ID" value="MQT16157.1"/>
    <property type="molecule type" value="Genomic_DNA"/>
</dbReference>
<evidence type="ECO:0000313" key="3">
    <source>
        <dbReference type="EMBL" id="MQT16157.1"/>
    </source>
</evidence>
<protein>
    <submittedName>
        <fullName evidence="3">Amidohydrolase family protein</fullName>
    </submittedName>
</protein>
<evidence type="ECO:0000313" key="4">
    <source>
        <dbReference type="Proteomes" id="UP000481327"/>
    </source>
</evidence>
<organism evidence="3 4">
    <name type="scientific">Sandarakinorhabdus fusca</name>
    <dbReference type="NCBI Taxonomy" id="1439888"/>
    <lineage>
        <taxon>Bacteria</taxon>
        <taxon>Pseudomonadati</taxon>
        <taxon>Pseudomonadota</taxon>
        <taxon>Alphaproteobacteria</taxon>
        <taxon>Sphingomonadales</taxon>
        <taxon>Sphingosinicellaceae</taxon>
        <taxon>Sandarakinorhabdus</taxon>
    </lineage>
</organism>
<keyword evidence="1" id="KW-0665">Pyrimidine biosynthesis</keyword>
<dbReference type="NCBIfam" id="TIGR00857">
    <property type="entry name" value="pyrC_multi"/>
    <property type="match status" value="1"/>
</dbReference>
<accession>A0A7C9GMP6</accession>
<dbReference type="InterPro" id="IPR006680">
    <property type="entry name" value="Amidohydro-rel"/>
</dbReference>
<sequence length="409" mass="41902">MTLLAITGGRVIDPASGFDGPATVVLVDRVIASVGRFEAPDDAEIIDASGLVVAPGLIDAGVFQASPAACHAGGITRVVLMPDQRPPLDDPALVAFTRGAGKPDVWVHPLVAATRGLAGQELAEIGLGQAAGAVGAATGRGAIDNSAVMHRLLSYATAFNLPVVTHAEDGALTAGAVATEGDYATRLGLPAAPAFAEALAVARDIRLAEATGARIHIRQLTTAEGITLVRAAQARGVAVTAGITPAHWLLNETAVAEFRSFARLSPPLRSDSDRRAVQDAIADGTIGIIASGHDPRTQEDKRLPFADALPGMAGAETLLALSLSLVQSGALTLTQLLATMTVTPARLFGLPGGTLATGSPADLVVFDEVAPWRIDGDRFQGAGNTPFDGLPVSGRVRMTIKGGDVVWRS</sequence>
<dbReference type="CDD" id="cd01317">
    <property type="entry name" value="DHOase_IIa"/>
    <property type="match status" value="1"/>
</dbReference>
<dbReference type="Proteomes" id="UP000481327">
    <property type="component" value="Unassembled WGS sequence"/>
</dbReference>
<dbReference type="Pfam" id="PF01979">
    <property type="entry name" value="Amidohydro_1"/>
    <property type="match status" value="1"/>
</dbReference>
<dbReference type="GO" id="GO:0004038">
    <property type="term" value="F:allantoinase activity"/>
    <property type="evidence" value="ECO:0007669"/>
    <property type="project" value="TreeGrafter"/>
</dbReference>
<dbReference type="PANTHER" id="PTHR43668">
    <property type="entry name" value="ALLANTOINASE"/>
    <property type="match status" value="1"/>
</dbReference>
<reference evidence="3 4" key="1">
    <citation type="submission" date="2019-09" db="EMBL/GenBank/DDBJ databases">
        <title>Polymorphobacter sp. isolated from a lake in China.</title>
        <authorList>
            <person name="Liu Z."/>
        </authorList>
    </citation>
    <scope>NUCLEOTIDE SEQUENCE [LARGE SCALE GENOMIC DNA]</scope>
    <source>
        <strain evidence="3 4">D40P</strain>
    </source>
</reference>
<evidence type="ECO:0000256" key="1">
    <source>
        <dbReference type="ARBA" id="ARBA00022975"/>
    </source>
</evidence>
<dbReference type="PANTHER" id="PTHR43668:SF2">
    <property type="entry name" value="ALLANTOINASE"/>
    <property type="match status" value="1"/>
</dbReference>